<proteinExistence type="predicted"/>
<accession>X6M081</accession>
<keyword evidence="1" id="KW-0349">Heme</keyword>
<dbReference type="SUPFAM" id="SSF55856">
    <property type="entry name" value="Cytochrome b5-like heme/steroid binding domain"/>
    <property type="match status" value="1"/>
</dbReference>
<dbReference type="PANTHER" id="PTHR16740">
    <property type="entry name" value="CYTOCHROME B5-RELATED PROTEIN-RELATED"/>
    <property type="match status" value="1"/>
</dbReference>
<keyword evidence="2" id="KW-0479">Metal-binding</keyword>
<dbReference type="AlphaFoldDB" id="X6M081"/>
<dbReference type="InterPro" id="IPR018506">
    <property type="entry name" value="Cyt_B5_heme-BS"/>
</dbReference>
<dbReference type="PANTHER" id="PTHR16740:SF1">
    <property type="entry name" value="CYTOCHROME B5-RELATED PROTEIN-RELATED"/>
    <property type="match status" value="1"/>
</dbReference>
<reference evidence="5 6" key="1">
    <citation type="journal article" date="2013" name="Curr. Biol.">
        <title>The Genome of the Foraminiferan Reticulomyxa filosa.</title>
        <authorList>
            <person name="Glockner G."/>
            <person name="Hulsmann N."/>
            <person name="Schleicher M."/>
            <person name="Noegel A.A."/>
            <person name="Eichinger L."/>
            <person name="Gallinger C."/>
            <person name="Pawlowski J."/>
            <person name="Sierra R."/>
            <person name="Euteneuer U."/>
            <person name="Pillet L."/>
            <person name="Moustafa A."/>
            <person name="Platzer M."/>
            <person name="Groth M."/>
            <person name="Szafranski K."/>
            <person name="Schliwa M."/>
        </authorList>
    </citation>
    <scope>NUCLEOTIDE SEQUENCE [LARGE SCALE GENOMIC DNA]</scope>
</reference>
<dbReference type="Gene3D" id="3.10.120.10">
    <property type="entry name" value="Cytochrome b5-like heme/steroid binding domain"/>
    <property type="match status" value="1"/>
</dbReference>
<dbReference type="Pfam" id="PF00173">
    <property type="entry name" value="Cyt-b5"/>
    <property type="match status" value="1"/>
</dbReference>
<dbReference type="InterPro" id="IPR001199">
    <property type="entry name" value="Cyt_B5-like_heme/steroid-bd"/>
</dbReference>
<feature type="domain" description="Cytochrome b5 heme-binding" evidence="4">
    <location>
        <begin position="30"/>
        <end position="82"/>
    </location>
</feature>
<keyword evidence="3" id="KW-0408">Iron</keyword>
<evidence type="ECO:0000256" key="2">
    <source>
        <dbReference type="ARBA" id="ARBA00022723"/>
    </source>
</evidence>
<dbReference type="InterPro" id="IPR053100">
    <property type="entry name" value="Cytochrome_b5-related"/>
</dbReference>
<dbReference type="InterPro" id="IPR036400">
    <property type="entry name" value="Cyt_B5-like_heme/steroid_sf"/>
</dbReference>
<evidence type="ECO:0000256" key="1">
    <source>
        <dbReference type="ARBA" id="ARBA00022617"/>
    </source>
</evidence>
<comment type="caution">
    <text evidence="5">The sequence shown here is derived from an EMBL/GenBank/DDBJ whole genome shotgun (WGS) entry which is preliminary data.</text>
</comment>
<evidence type="ECO:0000259" key="4">
    <source>
        <dbReference type="Pfam" id="PF00173"/>
    </source>
</evidence>
<sequence>MGAKPSKPYPPLDGREFEDRAGIPQTYREWLELKKKNDQNRYGFGPHLWCIHNKLYDLRGFLASHPGGEQWLKLTQGTECTAGDNCKDLSLSVVPFFFWKKKKGAFETHHLDIKKVSAILEKYYVGESLKVESEFDWDNSNKKNFFVSLREEVLEHLQKKYPKNEWKYPRLRMHVLSACAFALWSYSFWLLIRKPSLKTSTFAGLCLHPFLGVGHNFFHQADFKSRLANKKWPVLSSISETWWRYLFDFTGFSWRDWRISHVLSHHVFINLDSDYEVSALEPLIRFMANQ</sequence>
<evidence type="ECO:0000313" key="6">
    <source>
        <dbReference type="Proteomes" id="UP000023152"/>
    </source>
</evidence>
<dbReference type="PROSITE" id="PS00191">
    <property type="entry name" value="CYTOCHROME_B5_1"/>
    <property type="match status" value="1"/>
</dbReference>
<dbReference type="GO" id="GO:0046872">
    <property type="term" value="F:metal ion binding"/>
    <property type="evidence" value="ECO:0007669"/>
    <property type="project" value="UniProtKB-KW"/>
</dbReference>
<dbReference type="Proteomes" id="UP000023152">
    <property type="component" value="Unassembled WGS sequence"/>
</dbReference>
<protein>
    <recommendedName>
        <fullName evidence="4">Cytochrome b5 heme-binding domain-containing protein</fullName>
    </recommendedName>
</protein>
<dbReference type="CDD" id="cd01060">
    <property type="entry name" value="Membrane-FADS-like"/>
    <property type="match status" value="1"/>
</dbReference>
<name>X6M081_RETFI</name>
<organism evidence="5 6">
    <name type="scientific">Reticulomyxa filosa</name>
    <dbReference type="NCBI Taxonomy" id="46433"/>
    <lineage>
        <taxon>Eukaryota</taxon>
        <taxon>Sar</taxon>
        <taxon>Rhizaria</taxon>
        <taxon>Retaria</taxon>
        <taxon>Foraminifera</taxon>
        <taxon>Monothalamids</taxon>
        <taxon>Reticulomyxidae</taxon>
        <taxon>Reticulomyxa</taxon>
    </lineage>
</organism>
<dbReference type="OMA" id="ISYCEHE"/>
<evidence type="ECO:0000313" key="5">
    <source>
        <dbReference type="EMBL" id="ETO07294.1"/>
    </source>
</evidence>
<gene>
    <name evidence="5" type="ORF">RFI_30100</name>
</gene>
<evidence type="ECO:0000256" key="3">
    <source>
        <dbReference type="ARBA" id="ARBA00023004"/>
    </source>
</evidence>
<keyword evidence="6" id="KW-1185">Reference proteome</keyword>
<dbReference type="EMBL" id="ASPP01026287">
    <property type="protein sequence ID" value="ETO07294.1"/>
    <property type="molecule type" value="Genomic_DNA"/>
</dbReference>
<feature type="non-terminal residue" evidence="5">
    <location>
        <position position="290"/>
    </location>
</feature>
<dbReference type="GO" id="GO:0020037">
    <property type="term" value="F:heme binding"/>
    <property type="evidence" value="ECO:0007669"/>
    <property type="project" value="InterPro"/>
</dbReference>
<dbReference type="OrthoDB" id="260519at2759"/>